<proteinExistence type="predicted"/>
<dbReference type="EMBL" id="FOYQ01000001">
    <property type="protein sequence ID" value="SFR39975.1"/>
    <property type="molecule type" value="Genomic_DNA"/>
</dbReference>
<name>A0A1I6GCQ8_9FLAO</name>
<accession>A0A1I6GCQ8</accession>
<keyword evidence="2" id="KW-1185">Reference proteome</keyword>
<reference evidence="1 2" key="1">
    <citation type="submission" date="2016-10" db="EMBL/GenBank/DDBJ databases">
        <authorList>
            <person name="de Groot N.N."/>
        </authorList>
    </citation>
    <scope>NUCLEOTIDE SEQUENCE [LARGE SCALE GENOMIC DNA]</scope>
    <source>
        <strain evidence="1 2">DSM 21019</strain>
    </source>
</reference>
<evidence type="ECO:0000313" key="2">
    <source>
        <dbReference type="Proteomes" id="UP000199534"/>
    </source>
</evidence>
<dbReference type="PROSITE" id="PS51257">
    <property type="entry name" value="PROKAR_LIPOPROTEIN"/>
    <property type="match status" value="1"/>
</dbReference>
<dbReference type="AlphaFoldDB" id="A0A1I6GCQ8"/>
<organism evidence="1 2">
    <name type="scientific">Robiginitalea myxolifaciens</name>
    <dbReference type="NCBI Taxonomy" id="400055"/>
    <lineage>
        <taxon>Bacteria</taxon>
        <taxon>Pseudomonadati</taxon>
        <taxon>Bacteroidota</taxon>
        <taxon>Flavobacteriia</taxon>
        <taxon>Flavobacteriales</taxon>
        <taxon>Flavobacteriaceae</taxon>
        <taxon>Robiginitalea</taxon>
    </lineage>
</organism>
<sequence length="154" mass="16296">MAIPFKRLFTILITIAAVLQGCSETTIDCSTVLCVGDSPIRLELIENGTNLLADPTYTEADFSISGDVGTEVTIFLSRGLQGNTEALLEISDSSWQPGNGTFSLSLPGDRSIDFSTVFGETTGECCGGALTVEQLQSQQVPVSSNAGYFTLTLD</sequence>
<gene>
    <name evidence="1" type="ORF">SAMN04490243_1590</name>
</gene>
<evidence type="ECO:0000313" key="1">
    <source>
        <dbReference type="EMBL" id="SFR39975.1"/>
    </source>
</evidence>
<protein>
    <submittedName>
        <fullName evidence="1">Uncharacterized protein</fullName>
    </submittedName>
</protein>
<dbReference type="STRING" id="400055.SAMN04490243_1590"/>
<dbReference type="Proteomes" id="UP000199534">
    <property type="component" value="Unassembled WGS sequence"/>
</dbReference>
<dbReference type="RefSeq" id="WP_092981957.1">
    <property type="nucleotide sequence ID" value="NZ_FOYQ01000001.1"/>
</dbReference>